<keyword evidence="1" id="KW-1133">Transmembrane helix</keyword>
<sequence>MGDPSFIQSVILECLLVFYGLTFLEYFGRYDTLHILGVHVIVNFLQEYSQVLIEMLILVKLLKRVDNFCVQNVVSDLKSCEEQKIVHISVAVFSTRAQARRYLCSFCRTVHGQ</sequence>
<evidence type="ECO:0000313" key="3">
    <source>
        <dbReference type="Proteomes" id="UP000242381"/>
    </source>
</evidence>
<evidence type="ECO:0000313" key="2">
    <source>
        <dbReference type="EMBL" id="ORE16542.1"/>
    </source>
</evidence>
<proteinExistence type="predicted"/>
<feature type="transmembrane region" description="Helical" evidence="1">
    <location>
        <begin position="6"/>
        <end position="27"/>
    </location>
</feature>
<organism evidence="2 3">
    <name type="scientific">Rhizopus microsporus</name>
    <dbReference type="NCBI Taxonomy" id="58291"/>
    <lineage>
        <taxon>Eukaryota</taxon>
        <taxon>Fungi</taxon>
        <taxon>Fungi incertae sedis</taxon>
        <taxon>Mucoromycota</taxon>
        <taxon>Mucoromycotina</taxon>
        <taxon>Mucoromycetes</taxon>
        <taxon>Mucorales</taxon>
        <taxon>Mucorineae</taxon>
        <taxon>Rhizopodaceae</taxon>
        <taxon>Rhizopus</taxon>
    </lineage>
</organism>
<gene>
    <name evidence="2" type="ORF">BCV71DRAFT_271533</name>
</gene>
<name>A0A1X0RWV6_RHIZD</name>
<protein>
    <submittedName>
        <fullName evidence="2">Uncharacterized protein</fullName>
    </submittedName>
</protein>
<reference evidence="2 3" key="1">
    <citation type="journal article" date="2016" name="Proc. Natl. Acad. Sci. U.S.A.">
        <title>Lipid metabolic changes in an early divergent fungus govern the establishment of a mutualistic symbiosis with endobacteria.</title>
        <authorList>
            <person name="Lastovetsky O.A."/>
            <person name="Gaspar M.L."/>
            <person name="Mondo S.J."/>
            <person name="LaButti K.M."/>
            <person name="Sandor L."/>
            <person name="Grigoriev I.V."/>
            <person name="Henry S.A."/>
            <person name="Pawlowska T.E."/>
        </authorList>
    </citation>
    <scope>NUCLEOTIDE SEQUENCE [LARGE SCALE GENOMIC DNA]</scope>
    <source>
        <strain evidence="2 3">ATCC 11559</strain>
    </source>
</reference>
<keyword evidence="1" id="KW-0472">Membrane</keyword>
<accession>A0A1X0RWV6</accession>
<evidence type="ECO:0000256" key="1">
    <source>
        <dbReference type="SAM" id="Phobius"/>
    </source>
</evidence>
<dbReference type="AlphaFoldDB" id="A0A1X0RWV6"/>
<dbReference type="EMBL" id="KV921382">
    <property type="protein sequence ID" value="ORE16542.1"/>
    <property type="molecule type" value="Genomic_DNA"/>
</dbReference>
<dbReference type="Proteomes" id="UP000242381">
    <property type="component" value="Unassembled WGS sequence"/>
</dbReference>
<keyword evidence="1" id="KW-0812">Transmembrane</keyword>